<dbReference type="GeneID" id="66903687"/>
<dbReference type="Proteomes" id="UP000267341">
    <property type="component" value="Unassembled WGS sequence"/>
</dbReference>
<accession>A0ABX9S2A8</accession>
<dbReference type="RefSeq" id="WP_120816458.1">
    <property type="nucleotide sequence ID" value="NZ_DAMADI010000001.1"/>
</dbReference>
<feature type="transmembrane region" description="Helical" evidence="5">
    <location>
        <begin position="12"/>
        <end position="36"/>
    </location>
</feature>
<evidence type="ECO:0000313" key="7">
    <source>
        <dbReference type="Proteomes" id="UP000267341"/>
    </source>
</evidence>
<evidence type="ECO:0000256" key="1">
    <source>
        <dbReference type="ARBA" id="ARBA00004127"/>
    </source>
</evidence>
<dbReference type="InterPro" id="IPR008217">
    <property type="entry name" value="Ccc1_fam"/>
</dbReference>
<comment type="caution">
    <text evidence="6">The sequence shown here is derived from an EMBL/GenBank/DDBJ whole genome shotgun (WGS) entry which is preliminary data.</text>
</comment>
<feature type="transmembrane region" description="Helical" evidence="5">
    <location>
        <begin position="171"/>
        <end position="190"/>
    </location>
</feature>
<evidence type="ECO:0000313" key="6">
    <source>
        <dbReference type="EMBL" id="RKR64945.1"/>
    </source>
</evidence>
<keyword evidence="3 5" id="KW-1133">Transmembrane helix</keyword>
<sequence length="229" mass="23822">MHLERHSIERVGWLRAAVLGANDGIVSTASLVLGVASANTGPSGVLLAGVAGLVAGAMSMATGEYVSVSSQADTESASLAQEKRELETDYQGEVRELTSLYMQRGLEPALARQVAEQLMAKDALDAHAREELGLTGTNSAQPLQAAIFSALSFSAGAVLPLLVAWLAPAKLVLLLIILSTLVSLAVLGYISSVVSKASPVRAIIRITFWSTMAMLLSMGIGHLAGQALL</sequence>
<feature type="transmembrane region" description="Helical" evidence="5">
    <location>
        <begin position="202"/>
        <end position="224"/>
    </location>
</feature>
<evidence type="ECO:0000256" key="5">
    <source>
        <dbReference type="SAM" id="Phobius"/>
    </source>
</evidence>
<name>A0ABX9S2A8_9ENTR</name>
<evidence type="ECO:0000256" key="3">
    <source>
        <dbReference type="ARBA" id="ARBA00022989"/>
    </source>
</evidence>
<dbReference type="Pfam" id="PF01988">
    <property type="entry name" value="VIT1"/>
    <property type="match status" value="1"/>
</dbReference>
<evidence type="ECO:0000256" key="2">
    <source>
        <dbReference type="ARBA" id="ARBA00022692"/>
    </source>
</evidence>
<dbReference type="EMBL" id="RBIZ01000003">
    <property type="protein sequence ID" value="RKR64945.1"/>
    <property type="molecule type" value="Genomic_DNA"/>
</dbReference>
<keyword evidence="4 5" id="KW-0472">Membrane</keyword>
<proteinExistence type="predicted"/>
<organism evidence="6 7">
    <name type="scientific">Yokenella regensburgei</name>
    <dbReference type="NCBI Taxonomy" id="158877"/>
    <lineage>
        <taxon>Bacteria</taxon>
        <taxon>Pseudomonadati</taxon>
        <taxon>Pseudomonadota</taxon>
        <taxon>Gammaproteobacteria</taxon>
        <taxon>Enterobacterales</taxon>
        <taxon>Enterobacteriaceae</taxon>
        <taxon>Yokenella</taxon>
    </lineage>
</organism>
<comment type="subcellular location">
    <subcellularLocation>
        <location evidence="1">Endomembrane system</location>
        <topology evidence="1">Multi-pass membrane protein</topology>
    </subcellularLocation>
</comment>
<dbReference type="PANTHER" id="PTHR31851">
    <property type="entry name" value="FE(2+)/MN(2+) TRANSPORTER PCL1"/>
    <property type="match status" value="1"/>
</dbReference>
<dbReference type="CDD" id="cd02432">
    <property type="entry name" value="Nodulin-21_like_1"/>
    <property type="match status" value="1"/>
</dbReference>
<keyword evidence="7" id="KW-1185">Reference proteome</keyword>
<gene>
    <name evidence="6" type="ORF">C7387_1654</name>
</gene>
<reference evidence="6 7" key="1">
    <citation type="submission" date="2018-10" db="EMBL/GenBank/DDBJ databases">
        <title>Genomic Encyclopedia of Type Strains, Phase IV (KMG-IV): sequencing the most valuable type-strain genomes for metagenomic binning, comparative biology and taxonomic classification.</title>
        <authorList>
            <person name="Goeker M."/>
        </authorList>
    </citation>
    <scope>NUCLEOTIDE SEQUENCE [LARGE SCALE GENOMIC DNA]</scope>
    <source>
        <strain evidence="6 7">DSM 5079</strain>
    </source>
</reference>
<feature type="transmembrane region" description="Helical" evidence="5">
    <location>
        <begin position="145"/>
        <end position="165"/>
    </location>
</feature>
<feature type="transmembrane region" description="Helical" evidence="5">
    <location>
        <begin position="42"/>
        <end position="61"/>
    </location>
</feature>
<protein>
    <submittedName>
        <fullName evidence="6">VIT1/CCC1 family predicted Fe2+/Mn2+ transporter</fullName>
    </submittedName>
</protein>
<evidence type="ECO:0000256" key="4">
    <source>
        <dbReference type="ARBA" id="ARBA00023136"/>
    </source>
</evidence>
<keyword evidence="2 5" id="KW-0812">Transmembrane</keyword>